<dbReference type="STRING" id="29341.RSJ17_19470"/>
<feature type="domain" description="RNA polymerase sigma-70 region 2" evidence="7">
    <location>
        <begin position="23"/>
        <end position="91"/>
    </location>
</feature>
<dbReference type="OrthoDB" id="3190733at2"/>
<evidence type="ECO:0000256" key="6">
    <source>
        <dbReference type="HAMAP-Rule" id="MF_02064"/>
    </source>
</evidence>
<feature type="DNA-binding region" description="H-T-H motif" evidence="6">
    <location>
        <begin position="187"/>
        <end position="206"/>
    </location>
</feature>
<evidence type="ECO:0000313" key="9">
    <source>
        <dbReference type="Proteomes" id="UP000031366"/>
    </source>
</evidence>
<organism evidence="8 9">
    <name type="scientific">Clostridium argentinense CDC 2741</name>
    <dbReference type="NCBI Taxonomy" id="1418104"/>
    <lineage>
        <taxon>Bacteria</taxon>
        <taxon>Bacillati</taxon>
        <taxon>Bacillota</taxon>
        <taxon>Clostridia</taxon>
        <taxon>Eubacteriales</taxon>
        <taxon>Clostridiaceae</taxon>
        <taxon>Clostridium</taxon>
    </lineage>
</organism>
<comment type="similarity">
    <text evidence="6">Belongs to the sigma-70 factor family. SigI subfamily.</text>
</comment>
<evidence type="ECO:0000256" key="2">
    <source>
        <dbReference type="ARBA" id="ARBA00023015"/>
    </source>
</evidence>
<keyword evidence="9" id="KW-1185">Reference proteome</keyword>
<dbReference type="EMBL" id="AYSO01000016">
    <property type="protein sequence ID" value="KIE46613.1"/>
    <property type="molecule type" value="Genomic_DNA"/>
</dbReference>
<keyword evidence="5 6" id="KW-0804">Transcription</keyword>
<feature type="short sequence motif" description="Polymerase core binding" evidence="6">
    <location>
        <begin position="48"/>
        <end position="61"/>
    </location>
</feature>
<evidence type="ECO:0000256" key="4">
    <source>
        <dbReference type="ARBA" id="ARBA00023125"/>
    </source>
</evidence>
<dbReference type="NCBIfam" id="TIGR02895">
    <property type="entry name" value="spore_sigI"/>
    <property type="match status" value="1"/>
</dbReference>
<dbReference type="GO" id="GO:0016987">
    <property type="term" value="F:sigma factor activity"/>
    <property type="evidence" value="ECO:0007669"/>
    <property type="project" value="UniProtKB-UniRule"/>
</dbReference>
<reference evidence="8 9" key="1">
    <citation type="journal article" date="2015" name="Infect. Genet. Evol.">
        <title>Genomic sequences of six botulinum neurotoxin-producing strains representing three clostridial species illustrate the mobility and diversity of botulinum neurotoxin genes.</title>
        <authorList>
            <person name="Smith T.J."/>
            <person name="Hill K.K."/>
            <person name="Xie G."/>
            <person name="Foley B.T."/>
            <person name="Williamson C.H."/>
            <person name="Foster J.T."/>
            <person name="Johnson S.L."/>
            <person name="Chertkov O."/>
            <person name="Teshima H."/>
            <person name="Gibbons H.S."/>
            <person name="Johnsky L.A."/>
            <person name="Karavis M.A."/>
            <person name="Smith L.A."/>
        </authorList>
    </citation>
    <scope>NUCLEOTIDE SEQUENCE [LARGE SCALE GENOMIC DNA]</scope>
    <source>
        <strain evidence="8 9">CDC 2741</strain>
    </source>
</reference>
<dbReference type="GO" id="GO:0003677">
    <property type="term" value="F:DNA binding"/>
    <property type="evidence" value="ECO:0007669"/>
    <property type="project" value="UniProtKB-UniRule"/>
</dbReference>
<dbReference type="GO" id="GO:0005737">
    <property type="term" value="C:cytoplasm"/>
    <property type="evidence" value="ECO:0007669"/>
    <property type="project" value="UniProtKB-SubCell"/>
</dbReference>
<keyword evidence="1 6" id="KW-0963">Cytoplasm</keyword>
<comment type="subunit">
    <text evidence="6">Interacts with RsgI.</text>
</comment>
<dbReference type="InterPro" id="IPR013325">
    <property type="entry name" value="RNA_pol_sigma_r2"/>
</dbReference>
<evidence type="ECO:0000256" key="3">
    <source>
        <dbReference type="ARBA" id="ARBA00023082"/>
    </source>
</evidence>
<name>A0A0C1U4P9_9CLOT</name>
<gene>
    <name evidence="6 8" type="primary">sigI</name>
    <name evidence="8" type="ORF">U732_3294</name>
</gene>
<protein>
    <recommendedName>
        <fullName evidence="6">RNA polymerase sigma factor SigI</fullName>
    </recommendedName>
</protein>
<keyword evidence="4 6" id="KW-0238">DNA-binding</keyword>
<keyword evidence="2 6" id="KW-0805">Transcription regulation</keyword>
<dbReference type="PIRSF" id="PIRSF038953">
    <property type="entry name" value="SigI"/>
    <property type="match status" value="1"/>
</dbReference>
<dbReference type="GO" id="GO:0006352">
    <property type="term" value="P:DNA-templated transcription initiation"/>
    <property type="evidence" value="ECO:0007669"/>
    <property type="project" value="UniProtKB-UniRule"/>
</dbReference>
<dbReference type="InterPro" id="IPR014244">
    <property type="entry name" value="RNA_pol_sigma-I"/>
</dbReference>
<dbReference type="InterPro" id="IPR007627">
    <property type="entry name" value="RNA_pol_sigma70_r2"/>
</dbReference>
<evidence type="ECO:0000256" key="1">
    <source>
        <dbReference type="ARBA" id="ARBA00022490"/>
    </source>
</evidence>
<comment type="function">
    <text evidence="6">Sigma factors are initiation factors that promote the attachment of RNA polymerase to specific initiation sites and are then released.</text>
</comment>
<proteinExistence type="inferred from homology"/>
<evidence type="ECO:0000256" key="5">
    <source>
        <dbReference type="ARBA" id="ARBA00023163"/>
    </source>
</evidence>
<accession>A0A0C1U4P9</accession>
<dbReference type="HAMAP" id="MF_02064">
    <property type="entry name" value="Sigma70_SigI"/>
    <property type="match status" value="1"/>
</dbReference>
<keyword evidence="3 6" id="KW-0731">Sigma factor</keyword>
<comment type="caution">
    <text evidence="8">The sequence shown here is derived from an EMBL/GenBank/DDBJ whole genome shotgun (WGS) entry which is preliminary data.</text>
</comment>
<dbReference type="Proteomes" id="UP000031366">
    <property type="component" value="Unassembled WGS sequence"/>
</dbReference>
<comment type="subcellular location">
    <subcellularLocation>
        <location evidence="6">Cytoplasm</location>
    </subcellularLocation>
</comment>
<dbReference type="RefSeq" id="WP_039632968.1">
    <property type="nucleotide sequence ID" value="NZ_AYSO01000016.1"/>
</dbReference>
<dbReference type="Gene3D" id="1.10.1740.10">
    <property type="match status" value="1"/>
</dbReference>
<comment type="activity regulation">
    <text evidence="6">Negatively regulated by the anti-sigma-I factor RsgI.</text>
</comment>
<evidence type="ECO:0000259" key="7">
    <source>
        <dbReference type="Pfam" id="PF04542"/>
    </source>
</evidence>
<keyword evidence="6" id="KW-0346">Stress response</keyword>
<sequence length="230" mass="27847">MLENINEQVMIIKNDKERINLFINEYKQFIIAYCNRSLKRYIDINNDDEYSIALMAFYESIKSYDISKGSFFSYAQRVIKFRLIDYYRKNKTLLNEKSIEEDKENKDKFFLNQSIENYEKQDISYLRKLEIESLIGELSQYNITFKDLIKVSPKWKSTRKQYNEIINYIIKNRDIIEEICLNNKIPIAKIQKNTNIPRKTIERSRKYIISVLIILLGDYQYIREYINLEV</sequence>
<dbReference type="Pfam" id="PF04542">
    <property type="entry name" value="Sigma70_r2"/>
    <property type="match status" value="1"/>
</dbReference>
<evidence type="ECO:0000313" key="8">
    <source>
        <dbReference type="EMBL" id="KIE46613.1"/>
    </source>
</evidence>
<dbReference type="SUPFAM" id="SSF88946">
    <property type="entry name" value="Sigma2 domain of RNA polymerase sigma factors"/>
    <property type="match status" value="1"/>
</dbReference>
<dbReference type="AlphaFoldDB" id="A0A0C1U4P9"/>